<dbReference type="InterPro" id="IPR020826">
    <property type="entry name" value="Transketolase_BS"/>
</dbReference>
<organism evidence="12 13">
    <name type="scientific">Saccharopolyspora elongata</name>
    <dbReference type="NCBI Taxonomy" id="2530387"/>
    <lineage>
        <taxon>Bacteria</taxon>
        <taxon>Bacillati</taxon>
        <taxon>Actinomycetota</taxon>
        <taxon>Actinomycetes</taxon>
        <taxon>Pseudonocardiales</taxon>
        <taxon>Pseudonocardiaceae</taxon>
        <taxon>Saccharopolyspora</taxon>
    </lineage>
</organism>
<feature type="binding site" evidence="10">
    <location>
        <position position="222"/>
    </location>
    <ligand>
        <name>thiamine diphosphate</name>
        <dbReference type="ChEBI" id="CHEBI:58937"/>
    </ligand>
</feature>
<dbReference type="Pfam" id="PF02779">
    <property type="entry name" value="Transket_pyr"/>
    <property type="match status" value="1"/>
</dbReference>
<evidence type="ECO:0000256" key="1">
    <source>
        <dbReference type="ARBA" id="ARBA00004980"/>
    </source>
</evidence>
<keyword evidence="6 10" id="KW-0460">Magnesium</keyword>
<dbReference type="InterPro" id="IPR033248">
    <property type="entry name" value="Transketolase_C"/>
</dbReference>
<dbReference type="UniPathway" id="UPA00064">
    <property type="reaction ID" value="UER00091"/>
</dbReference>
<dbReference type="GO" id="GO:0030976">
    <property type="term" value="F:thiamine pyrophosphate binding"/>
    <property type="evidence" value="ECO:0007669"/>
    <property type="project" value="UniProtKB-UniRule"/>
</dbReference>
<keyword evidence="7 10" id="KW-0784">Thiamine biosynthesis</keyword>
<dbReference type="AlphaFoldDB" id="A0A4R4XRU5"/>
<dbReference type="InterPro" id="IPR005477">
    <property type="entry name" value="Dxylulose-5-P_synthase"/>
</dbReference>
<evidence type="ECO:0000313" key="12">
    <source>
        <dbReference type="EMBL" id="TDD33933.1"/>
    </source>
</evidence>
<keyword evidence="8 10" id="KW-0786">Thiamine pyrophosphate</keyword>
<dbReference type="InterPro" id="IPR049557">
    <property type="entry name" value="Transketolase_CS"/>
</dbReference>
<comment type="caution">
    <text evidence="12">The sequence shown here is derived from an EMBL/GenBank/DDBJ whole genome shotgun (WGS) entry which is preliminary data.</text>
</comment>
<dbReference type="EC" id="2.2.1.7" evidence="10"/>
<dbReference type="Gene3D" id="3.40.50.920">
    <property type="match status" value="1"/>
</dbReference>
<comment type="pathway">
    <text evidence="1 10">Metabolic intermediate biosynthesis; 1-deoxy-D-xylulose 5-phosphate biosynthesis; 1-deoxy-D-xylulose 5-phosphate from D-glyceraldehyde 3-phosphate and pyruvate: step 1/1.</text>
</comment>
<feature type="binding site" evidence="10">
    <location>
        <position position="120"/>
    </location>
    <ligand>
        <name>thiamine diphosphate</name>
        <dbReference type="ChEBI" id="CHEBI:58937"/>
    </ligand>
</feature>
<dbReference type="GO" id="GO:0000287">
    <property type="term" value="F:magnesium ion binding"/>
    <property type="evidence" value="ECO:0007669"/>
    <property type="project" value="UniProtKB-UniRule"/>
</dbReference>
<evidence type="ECO:0000256" key="7">
    <source>
        <dbReference type="ARBA" id="ARBA00022977"/>
    </source>
</evidence>
<dbReference type="Gene3D" id="3.40.50.970">
    <property type="match status" value="2"/>
</dbReference>
<keyword evidence="13" id="KW-1185">Reference proteome</keyword>
<evidence type="ECO:0000256" key="5">
    <source>
        <dbReference type="ARBA" id="ARBA00022723"/>
    </source>
</evidence>
<comment type="similarity">
    <text evidence="2 10">Belongs to the transketolase family. DXPS subfamily.</text>
</comment>
<dbReference type="FunFam" id="3.40.50.970:FF:000010">
    <property type="entry name" value="1-deoxy-D-xylulose-5-phosphate synthase"/>
    <property type="match status" value="1"/>
</dbReference>
<dbReference type="Proteomes" id="UP000294947">
    <property type="component" value="Unassembled WGS sequence"/>
</dbReference>
<feature type="binding site" evidence="10">
    <location>
        <position position="295"/>
    </location>
    <ligand>
        <name>thiamine diphosphate</name>
        <dbReference type="ChEBI" id="CHEBI:58937"/>
    </ligand>
</feature>
<comment type="function">
    <text evidence="10">Catalyzes the acyloin condensation reaction between C atoms 2 and 3 of pyruvate and glyceraldehyde 3-phosphate to yield 1-deoxy-D-xylulose-5-phosphate (DXP).</text>
</comment>
<dbReference type="OrthoDB" id="9803371at2"/>
<dbReference type="Pfam" id="PF13292">
    <property type="entry name" value="DXP_synthase_N"/>
    <property type="match status" value="2"/>
</dbReference>
<dbReference type="HAMAP" id="MF_00315">
    <property type="entry name" value="DXP_synth"/>
    <property type="match status" value="1"/>
</dbReference>
<sequence>MCSRSRRRPKPSNSDFPAPFARCPDPSGVTVTTVSDFIASVPVPRQRTALLETVAGPADLRRLDHADLAELSAEIREFLVTSVSAVGGHLGPNLGIVELTLALHRVFHSPQDRILFDIGHQAYVHKLVTGRATGFASLRQYGGLSGYPSRAESEHDVIENSHASTVLAYADGMAKAFAINGESDRHVVAVIGDGALTGGMCWEALNNIGDTRNPIVIVLNDNERSYSATVGSVAAHLRELRENPRAKPLFEDLGLTYLGPVDGHDTEALEAALSAARATGRPTIVHCVTVKGKGYPPAEQDEADRMHACGLINPATGKPVSAGKPSWTSVFEREIAAIGERRQDVVAISAAMPLPVGLGTFAERFPDRFFDVGMAEQHAVTSAAGLAMGGTHPVVAIYATFLNRAFDQVLLDVALHRLPVTFVLDRAGITGPDGPSHHGMWDLSMLAMVPGLRVACPRDAARLRRLLQEAVDTEDGPTAIRFPKASIGEDIPAVCRVGDVEVLLPGGNDVLLVAVGATAPTCLAVAEALTWRGIGVTVVDPGWVLPIDSGLLDLARDHRTVYVVEDGLRSGGVGDAVARACGDAGVSAPVRSFGIPGRFLRHGTPQQLARDCGLDAEGITDSILRDEGL</sequence>
<dbReference type="GO" id="GO:0009228">
    <property type="term" value="P:thiamine biosynthetic process"/>
    <property type="evidence" value="ECO:0007669"/>
    <property type="project" value="UniProtKB-UniRule"/>
</dbReference>
<dbReference type="PROSITE" id="PS00802">
    <property type="entry name" value="TRANSKETOLASE_2"/>
    <property type="match status" value="1"/>
</dbReference>
<accession>A0A4R4XRU5</accession>
<name>A0A4R4XRU5_9PSEU</name>
<proteinExistence type="inferred from homology"/>
<keyword evidence="5 10" id="KW-0479">Metal-binding</keyword>
<dbReference type="GO" id="GO:0016114">
    <property type="term" value="P:terpenoid biosynthetic process"/>
    <property type="evidence" value="ECO:0007669"/>
    <property type="project" value="UniProtKB-UniRule"/>
</dbReference>
<evidence type="ECO:0000256" key="6">
    <source>
        <dbReference type="ARBA" id="ARBA00022842"/>
    </source>
</evidence>
<comment type="subunit">
    <text evidence="3 10">Homodimer.</text>
</comment>
<dbReference type="GO" id="GO:0008661">
    <property type="term" value="F:1-deoxy-D-xylulose-5-phosphate synthase activity"/>
    <property type="evidence" value="ECO:0007669"/>
    <property type="project" value="UniProtKB-UniRule"/>
</dbReference>
<dbReference type="PANTHER" id="PTHR43322">
    <property type="entry name" value="1-D-DEOXYXYLULOSE 5-PHOSPHATE SYNTHASE-RELATED"/>
    <property type="match status" value="1"/>
</dbReference>
<evidence type="ECO:0000313" key="13">
    <source>
        <dbReference type="Proteomes" id="UP000294947"/>
    </source>
</evidence>
<keyword evidence="9 10" id="KW-0414">Isoprene biosynthesis</keyword>
<comment type="catalytic activity">
    <reaction evidence="10">
        <text>D-glyceraldehyde 3-phosphate + pyruvate + H(+) = 1-deoxy-D-xylulose 5-phosphate + CO2</text>
        <dbReference type="Rhea" id="RHEA:12605"/>
        <dbReference type="ChEBI" id="CHEBI:15361"/>
        <dbReference type="ChEBI" id="CHEBI:15378"/>
        <dbReference type="ChEBI" id="CHEBI:16526"/>
        <dbReference type="ChEBI" id="CHEBI:57792"/>
        <dbReference type="ChEBI" id="CHEBI:59776"/>
        <dbReference type="EC" id="2.2.1.7"/>
    </reaction>
</comment>
<dbReference type="GO" id="GO:0019288">
    <property type="term" value="P:isopentenyl diphosphate biosynthetic process, methylerythritol 4-phosphate pathway"/>
    <property type="evidence" value="ECO:0007669"/>
    <property type="project" value="TreeGrafter"/>
</dbReference>
<feature type="binding site" evidence="10">
    <location>
        <position position="376"/>
    </location>
    <ligand>
        <name>thiamine diphosphate</name>
        <dbReference type="ChEBI" id="CHEBI:58937"/>
    </ligand>
</feature>
<comment type="cofactor">
    <cofactor evidence="10">
        <name>Mg(2+)</name>
        <dbReference type="ChEBI" id="CHEBI:18420"/>
    </cofactor>
    <text evidence="10">Binds 1 Mg(2+) ion per subunit.</text>
</comment>
<evidence type="ECO:0000256" key="2">
    <source>
        <dbReference type="ARBA" id="ARBA00011081"/>
    </source>
</evidence>
<dbReference type="EMBL" id="SMKW01000153">
    <property type="protein sequence ID" value="TDD33933.1"/>
    <property type="molecule type" value="Genomic_DNA"/>
</dbReference>
<evidence type="ECO:0000256" key="9">
    <source>
        <dbReference type="ARBA" id="ARBA00023229"/>
    </source>
</evidence>
<evidence type="ECO:0000256" key="4">
    <source>
        <dbReference type="ARBA" id="ARBA00022679"/>
    </source>
</evidence>
<dbReference type="SMART" id="SM00861">
    <property type="entry name" value="Transket_pyr"/>
    <property type="match status" value="1"/>
</dbReference>
<keyword evidence="4 10" id="KW-0808">Transferase</keyword>
<feature type="binding site" evidence="10">
    <location>
        <begin position="161"/>
        <end position="163"/>
    </location>
    <ligand>
        <name>thiamine diphosphate</name>
        <dbReference type="ChEBI" id="CHEBI:58937"/>
    </ligand>
</feature>
<evidence type="ECO:0000256" key="8">
    <source>
        <dbReference type="ARBA" id="ARBA00023052"/>
    </source>
</evidence>
<dbReference type="InterPro" id="IPR005475">
    <property type="entry name" value="Transketolase-like_Pyr-bd"/>
</dbReference>
<dbReference type="CDD" id="cd02007">
    <property type="entry name" value="TPP_DXS"/>
    <property type="match status" value="1"/>
</dbReference>
<dbReference type="Pfam" id="PF02780">
    <property type="entry name" value="Transketolase_C"/>
    <property type="match status" value="1"/>
</dbReference>
<feature type="binding site" evidence="10">
    <location>
        <position position="193"/>
    </location>
    <ligand>
        <name>Mg(2+)</name>
        <dbReference type="ChEBI" id="CHEBI:18420"/>
    </ligand>
</feature>
<dbReference type="FunFam" id="3.40.50.970:FF:000005">
    <property type="entry name" value="1-deoxy-D-xylulose-5-phosphate synthase"/>
    <property type="match status" value="1"/>
</dbReference>
<dbReference type="SUPFAM" id="SSF52922">
    <property type="entry name" value="TK C-terminal domain-like"/>
    <property type="match status" value="1"/>
</dbReference>
<dbReference type="PROSITE" id="PS00801">
    <property type="entry name" value="TRANSKETOLASE_1"/>
    <property type="match status" value="1"/>
</dbReference>
<feature type="binding site" evidence="10">
    <location>
        <position position="222"/>
    </location>
    <ligand>
        <name>Mg(2+)</name>
        <dbReference type="ChEBI" id="CHEBI:18420"/>
    </ligand>
</feature>
<gene>
    <name evidence="10" type="primary">dxs</name>
    <name evidence="12" type="ORF">E1288_45015</name>
</gene>
<dbReference type="InterPro" id="IPR009014">
    <property type="entry name" value="Transketo_C/PFOR_II"/>
</dbReference>
<dbReference type="CDD" id="cd07033">
    <property type="entry name" value="TPP_PYR_DXS_TK_like"/>
    <property type="match status" value="1"/>
</dbReference>
<dbReference type="NCBIfam" id="NF003933">
    <property type="entry name" value="PRK05444.2-2"/>
    <property type="match status" value="1"/>
</dbReference>
<dbReference type="SUPFAM" id="SSF52518">
    <property type="entry name" value="Thiamin diphosphate-binding fold (THDP-binding)"/>
    <property type="match status" value="2"/>
</dbReference>
<feature type="binding site" evidence="10">
    <location>
        <begin position="194"/>
        <end position="195"/>
    </location>
    <ligand>
        <name>thiamine diphosphate</name>
        <dbReference type="ChEBI" id="CHEBI:58937"/>
    </ligand>
</feature>
<reference evidence="12 13" key="1">
    <citation type="submission" date="2019-03" db="EMBL/GenBank/DDBJ databases">
        <title>Draft genome sequences of novel Actinobacteria.</title>
        <authorList>
            <person name="Sahin N."/>
            <person name="Ay H."/>
            <person name="Saygin H."/>
        </authorList>
    </citation>
    <scope>NUCLEOTIDE SEQUENCE [LARGE SCALE GENOMIC DNA]</scope>
    <source>
        <strain evidence="12 13">7K502</strain>
    </source>
</reference>
<evidence type="ECO:0000256" key="10">
    <source>
        <dbReference type="HAMAP-Rule" id="MF_00315"/>
    </source>
</evidence>
<evidence type="ECO:0000256" key="3">
    <source>
        <dbReference type="ARBA" id="ARBA00011738"/>
    </source>
</evidence>
<protein>
    <recommendedName>
        <fullName evidence="10">1-deoxy-D-xylulose-5-phosphate synthase</fullName>
        <ecNumber evidence="10">2.2.1.7</ecNumber>
    </recommendedName>
    <alternativeName>
        <fullName evidence="10">1-deoxyxylulose-5-phosphate synthase</fullName>
        <shortName evidence="10">DXP synthase</shortName>
        <shortName evidence="10">DXPS</shortName>
    </alternativeName>
</protein>
<dbReference type="GO" id="GO:0005829">
    <property type="term" value="C:cytosol"/>
    <property type="evidence" value="ECO:0007669"/>
    <property type="project" value="TreeGrafter"/>
</dbReference>
<comment type="cofactor">
    <cofactor evidence="10">
        <name>thiamine diphosphate</name>
        <dbReference type="ChEBI" id="CHEBI:58937"/>
    </cofactor>
    <text evidence="10">Binds 1 thiamine pyrophosphate per subunit.</text>
</comment>
<dbReference type="InterPro" id="IPR029061">
    <property type="entry name" value="THDP-binding"/>
</dbReference>
<evidence type="ECO:0000259" key="11">
    <source>
        <dbReference type="SMART" id="SM00861"/>
    </source>
</evidence>
<feature type="domain" description="Transketolase-like pyrimidine-binding" evidence="11">
    <location>
        <begin position="325"/>
        <end position="489"/>
    </location>
</feature>
<dbReference type="PANTHER" id="PTHR43322:SF5">
    <property type="entry name" value="1-DEOXY-D-XYLULOSE-5-PHOSPHATE SYNTHASE, CHLOROPLASTIC"/>
    <property type="match status" value="1"/>
</dbReference>